<sequence>MLSLIRSGNLAAAERFWAGMNKISGKTPPLVQAAIIEGYAFLKRFDRALAAWKVFTVPRETPTVAVHQAYINALLRQGRPDDALAELGRLEQNLCERSNTSSDSAVLSAFNTVLEWLLGRSRFEEARAILGRMKKTGPKPDAASFNVFMKHHSRSKDLSAISGIMQEMRSSGIDADIYTASILLLALHSAREDAPQLAITLLRQSGITADTTTCTTLLEHLVRSEDDNAFDAALAFVEHMETRNLQLPSSDQWYMLTTVLCGIERRVWRSSPLAARYRHVVIGKMEKHQRSPFRPTSHTLIVIQACCENPTPEAMQRAMVYYRMHKREEAKRGNTANWRVWSKLMEQLIRRGEWKLADELADNVDVKQFSPGMRQLLNRAKSRDNSDYVHMNPGVKKSRT</sequence>
<dbReference type="Proteomes" id="UP000008370">
    <property type="component" value="Unassembled WGS sequence"/>
</dbReference>
<dbReference type="InParanoid" id="K5VP13"/>
<dbReference type="KEGG" id="pco:PHACADRAFT_266446"/>
<dbReference type="HOGENOM" id="CLU_842274_0_0_1"/>
<evidence type="ECO:0000256" key="2">
    <source>
        <dbReference type="SAM" id="MobiDB-lite"/>
    </source>
</evidence>
<dbReference type="EMBL" id="JH931214">
    <property type="protein sequence ID" value="EKM48289.1"/>
    <property type="molecule type" value="Genomic_DNA"/>
</dbReference>
<dbReference type="GO" id="GO:0003729">
    <property type="term" value="F:mRNA binding"/>
    <property type="evidence" value="ECO:0007669"/>
    <property type="project" value="TreeGrafter"/>
</dbReference>
<dbReference type="InterPro" id="IPR011990">
    <property type="entry name" value="TPR-like_helical_dom_sf"/>
</dbReference>
<dbReference type="OrthoDB" id="185373at2759"/>
<accession>K5VP13</accession>
<dbReference type="RefSeq" id="XP_007403159.1">
    <property type="nucleotide sequence ID" value="XM_007403097.1"/>
</dbReference>
<evidence type="ECO:0000313" key="4">
    <source>
        <dbReference type="Proteomes" id="UP000008370"/>
    </source>
</evidence>
<dbReference type="PANTHER" id="PTHR47938:SF35">
    <property type="entry name" value="PENTATRICOPEPTIDE REPEAT-CONTAINING PROTEIN 4, MITOCHONDRIAL-RELATED"/>
    <property type="match status" value="1"/>
</dbReference>
<proteinExistence type="predicted"/>
<organism evidence="3 4">
    <name type="scientific">Phanerochaete carnosa (strain HHB-10118-sp)</name>
    <name type="common">White-rot fungus</name>
    <name type="synonym">Peniophora carnosa</name>
    <dbReference type="NCBI Taxonomy" id="650164"/>
    <lineage>
        <taxon>Eukaryota</taxon>
        <taxon>Fungi</taxon>
        <taxon>Dikarya</taxon>
        <taxon>Basidiomycota</taxon>
        <taxon>Agaricomycotina</taxon>
        <taxon>Agaricomycetes</taxon>
        <taxon>Polyporales</taxon>
        <taxon>Phanerochaetaceae</taxon>
        <taxon>Phanerochaete</taxon>
    </lineage>
</organism>
<name>K5VP13_PHACS</name>
<dbReference type="PANTHER" id="PTHR47938">
    <property type="entry name" value="RESPIRATORY COMPLEX I CHAPERONE (CIA84), PUTATIVE (AFU_ORTHOLOGUE AFUA_2G06020)-RELATED"/>
    <property type="match status" value="1"/>
</dbReference>
<evidence type="ECO:0000313" key="3">
    <source>
        <dbReference type="EMBL" id="EKM48289.1"/>
    </source>
</evidence>
<dbReference type="GO" id="GO:0005739">
    <property type="term" value="C:mitochondrion"/>
    <property type="evidence" value="ECO:0007669"/>
    <property type="project" value="TreeGrafter"/>
</dbReference>
<protein>
    <recommendedName>
        <fullName evidence="5">Pentacotripeptide-repeat region of PRORP domain-containing protein</fullName>
    </recommendedName>
</protein>
<evidence type="ECO:0000256" key="1">
    <source>
        <dbReference type="PROSITE-ProRule" id="PRU00708"/>
    </source>
</evidence>
<dbReference type="PROSITE" id="PS51375">
    <property type="entry name" value="PPR"/>
    <property type="match status" value="1"/>
</dbReference>
<dbReference type="InterPro" id="IPR002885">
    <property type="entry name" value="PPR_rpt"/>
</dbReference>
<gene>
    <name evidence="3" type="ORF">PHACADRAFT_266446</name>
</gene>
<feature type="repeat" description="PPR" evidence="1">
    <location>
        <begin position="106"/>
        <end position="140"/>
    </location>
</feature>
<dbReference type="GeneID" id="18919412"/>
<keyword evidence="4" id="KW-1185">Reference proteome</keyword>
<reference evidence="3 4" key="1">
    <citation type="journal article" date="2012" name="BMC Genomics">
        <title>Comparative genomics of the white-rot fungi, Phanerochaete carnosa and P. chrysosporium, to elucidate the genetic basis of the distinct wood types they colonize.</title>
        <authorList>
            <person name="Suzuki H."/>
            <person name="MacDonald J."/>
            <person name="Syed K."/>
            <person name="Salamov A."/>
            <person name="Hori C."/>
            <person name="Aerts A."/>
            <person name="Henrissat B."/>
            <person name="Wiebenga A."/>
            <person name="vanKuyk P.A."/>
            <person name="Barry K."/>
            <person name="Lindquist E."/>
            <person name="LaButti K."/>
            <person name="Lapidus A."/>
            <person name="Lucas S."/>
            <person name="Coutinho P."/>
            <person name="Gong Y."/>
            <person name="Samejima M."/>
            <person name="Mahadevan R."/>
            <person name="Abou-Zaid M."/>
            <person name="de Vries R.P."/>
            <person name="Igarashi K."/>
            <person name="Yadav J.S."/>
            <person name="Grigoriev I.V."/>
            <person name="Master E.R."/>
        </authorList>
    </citation>
    <scope>NUCLEOTIDE SEQUENCE [LARGE SCALE GENOMIC DNA]</scope>
    <source>
        <strain evidence="3 4">HHB-10118-sp</strain>
    </source>
</reference>
<dbReference type="GO" id="GO:0140053">
    <property type="term" value="P:mitochondrial gene expression"/>
    <property type="evidence" value="ECO:0007669"/>
    <property type="project" value="TreeGrafter"/>
</dbReference>
<dbReference type="AlphaFoldDB" id="K5VP13"/>
<feature type="region of interest" description="Disordered" evidence="2">
    <location>
        <begin position="381"/>
        <end position="400"/>
    </location>
</feature>
<evidence type="ECO:0008006" key="5">
    <source>
        <dbReference type="Google" id="ProtNLM"/>
    </source>
</evidence>
<dbReference type="Gene3D" id="1.25.40.10">
    <property type="entry name" value="Tetratricopeptide repeat domain"/>
    <property type="match status" value="2"/>
</dbReference>
<dbReference type="NCBIfam" id="TIGR00756">
    <property type="entry name" value="PPR"/>
    <property type="match status" value="1"/>
</dbReference>